<dbReference type="PANTHER" id="PTHR43467">
    <property type="entry name" value="COBALT-PRECORRIN-2 C(20)-METHYLTRANSFERASE"/>
    <property type="match status" value="1"/>
</dbReference>
<dbReference type="GO" id="GO:0030788">
    <property type="term" value="F:precorrin-2 C20-methyltransferase activity"/>
    <property type="evidence" value="ECO:0007669"/>
    <property type="project" value="UniProtKB-EC"/>
</dbReference>
<feature type="domain" description="Tetrapyrrole methylase" evidence="8">
    <location>
        <begin position="4"/>
        <end position="212"/>
    </location>
</feature>
<evidence type="ECO:0000256" key="2">
    <source>
        <dbReference type="ARBA" id="ARBA00005879"/>
    </source>
</evidence>
<keyword evidence="4 9" id="KW-0489">Methyltransferase</keyword>
<dbReference type="AlphaFoldDB" id="A0AA97BE00"/>
<reference evidence="9" key="1">
    <citation type="submission" date="2020-05" db="EMBL/GenBank/DDBJ databases">
        <authorList>
            <person name="Zhu T."/>
            <person name="Keshari N."/>
            <person name="Lu X."/>
        </authorList>
    </citation>
    <scope>NUCLEOTIDE SEQUENCE</scope>
    <source>
        <strain evidence="9">NK1-22</strain>
    </source>
</reference>
<dbReference type="SUPFAM" id="SSF53790">
    <property type="entry name" value="Tetrapyrrole methylase"/>
    <property type="match status" value="1"/>
</dbReference>
<evidence type="ECO:0000256" key="7">
    <source>
        <dbReference type="PIRNR" id="PIRNR036427"/>
    </source>
</evidence>
<dbReference type="EC" id="2.1.1.130" evidence="9"/>
<evidence type="ECO:0000313" key="9">
    <source>
        <dbReference type="EMBL" id="WOB44951.1"/>
    </source>
</evidence>
<proteinExistence type="inferred from homology"/>
<dbReference type="PIRSF" id="PIRSF036427">
    <property type="entry name" value="Precrrn-2_mtase"/>
    <property type="match status" value="1"/>
</dbReference>
<keyword evidence="3" id="KW-0169">Cobalamin biosynthesis</keyword>
<dbReference type="CDD" id="cd11645">
    <property type="entry name" value="Precorrin_2_C20_MT"/>
    <property type="match status" value="1"/>
</dbReference>
<dbReference type="KEGG" id="tog:HNI00_18695"/>
<dbReference type="Gene3D" id="3.30.950.10">
    <property type="entry name" value="Methyltransferase, Cobalt-precorrin-4 Transmethylase, Domain 2"/>
    <property type="match status" value="1"/>
</dbReference>
<dbReference type="InterPro" id="IPR012382">
    <property type="entry name" value="CobI/CbiL"/>
</dbReference>
<evidence type="ECO:0000256" key="6">
    <source>
        <dbReference type="ARBA" id="ARBA00022691"/>
    </source>
</evidence>
<evidence type="ECO:0000259" key="8">
    <source>
        <dbReference type="Pfam" id="PF00590"/>
    </source>
</evidence>
<accession>A0AA97BE00</accession>
<keyword evidence="5 9" id="KW-0808">Transferase</keyword>
<protein>
    <submittedName>
        <fullName evidence="9">Precorrin-2 C(20)-methyltransferase</fullName>
        <ecNumber evidence="9">2.1.1.130</ecNumber>
    </submittedName>
</protein>
<evidence type="ECO:0000256" key="5">
    <source>
        <dbReference type="ARBA" id="ARBA00022679"/>
    </source>
</evidence>
<dbReference type="InterPro" id="IPR006364">
    <property type="entry name" value="CobI/CbiL/CobIJ_dom"/>
</dbReference>
<comment type="pathway">
    <text evidence="1">Cofactor biosynthesis; adenosylcobalamin biosynthesis.</text>
</comment>
<dbReference type="PANTHER" id="PTHR43467:SF2">
    <property type="entry name" value="COBALT-PRECORRIN-2 C(20)-METHYLTRANSFERASE"/>
    <property type="match status" value="1"/>
</dbReference>
<keyword evidence="6" id="KW-0949">S-adenosyl-L-methionine</keyword>
<name>A0AA97BE00_9CYAN</name>
<dbReference type="InterPro" id="IPR000878">
    <property type="entry name" value="4pyrrol_Mease"/>
</dbReference>
<dbReference type="InterPro" id="IPR014777">
    <property type="entry name" value="4pyrrole_Mease_sub1"/>
</dbReference>
<organism evidence="9">
    <name type="scientific">Thermoleptolyngbya oregonensis NK1-22</name>
    <dbReference type="NCBI Taxonomy" id="2547457"/>
    <lineage>
        <taxon>Bacteria</taxon>
        <taxon>Bacillati</taxon>
        <taxon>Cyanobacteriota</taxon>
        <taxon>Cyanophyceae</taxon>
        <taxon>Oculatellales</taxon>
        <taxon>Oculatellaceae</taxon>
        <taxon>Thermoleptolyngbya</taxon>
    </lineage>
</organism>
<dbReference type="InterPro" id="IPR035996">
    <property type="entry name" value="4pyrrol_Methylase_sf"/>
</dbReference>
<gene>
    <name evidence="9" type="ORF">HNI00_18695</name>
</gene>
<sequence>MTGTLYGVGAGPGDPELISVKGLRLLQSSPVVAFPAGLGGKQGVAQQIVAQWLRPDQVQLALDFPYVQEEATLRQAWETAAAQVWNYLQQGDDVVFVSEGDVSFYSTFTYLAQTVMQQHPEAQVETIPGICSPMAAAAALGLPLTVRAERLVVLPALYTVADLETALDTADVLVLMKVSSVYEQVWPVLERRGLLQHSYVVERASQPTQVIHADLRDRPSLKLPYFSLLLVKCGTDQRLPTPAPTSLR</sequence>
<dbReference type="RefSeq" id="WP_316788379.1">
    <property type="nucleotide sequence ID" value="NZ_CP053540.1"/>
</dbReference>
<evidence type="ECO:0000256" key="1">
    <source>
        <dbReference type="ARBA" id="ARBA00004953"/>
    </source>
</evidence>
<dbReference type="Pfam" id="PF00590">
    <property type="entry name" value="TP_methylase"/>
    <property type="match status" value="1"/>
</dbReference>
<evidence type="ECO:0000256" key="3">
    <source>
        <dbReference type="ARBA" id="ARBA00022573"/>
    </source>
</evidence>
<evidence type="ECO:0000256" key="4">
    <source>
        <dbReference type="ARBA" id="ARBA00022603"/>
    </source>
</evidence>
<dbReference type="NCBIfam" id="NF004614">
    <property type="entry name" value="PRK05948.1"/>
    <property type="match status" value="1"/>
</dbReference>
<dbReference type="EMBL" id="CP053540">
    <property type="protein sequence ID" value="WOB44951.1"/>
    <property type="molecule type" value="Genomic_DNA"/>
</dbReference>
<dbReference type="GO" id="GO:0032259">
    <property type="term" value="P:methylation"/>
    <property type="evidence" value="ECO:0007669"/>
    <property type="project" value="UniProtKB-KW"/>
</dbReference>
<dbReference type="InterPro" id="IPR014776">
    <property type="entry name" value="4pyrrole_Mease_sub2"/>
</dbReference>
<dbReference type="GO" id="GO:0009236">
    <property type="term" value="P:cobalamin biosynthetic process"/>
    <property type="evidence" value="ECO:0007669"/>
    <property type="project" value="UniProtKB-UniRule"/>
</dbReference>
<dbReference type="Gene3D" id="3.40.1010.10">
    <property type="entry name" value="Cobalt-precorrin-4 Transmethylase, Domain 1"/>
    <property type="match status" value="1"/>
</dbReference>
<comment type="similarity">
    <text evidence="2 7">Belongs to the precorrin methyltransferase family.</text>
</comment>
<dbReference type="NCBIfam" id="TIGR01467">
    <property type="entry name" value="cobI_cbiL"/>
    <property type="match status" value="1"/>
</dbReference>